<dbReference type="PANTHER" id="PTHR43237">
    <property type="entry name" value="NADP-DEPENDENT MALIC ENZYME"/>
    <property type="match status" value="1"/>
</dbReference>
<feature type="binding site" evidence="6">
    <location>
        <position position="286"/>
    </location>
    <ligand>
        <name>(S)-malate</name>
        <dbReference type="ChEBI" id="CHEBI:15589"/>
    </ligand>
</feature>
<dbReference type="GO" id="GO:0016616">
    <property type="term" value="F:oxidoreductase activity, acting on the CH-OH group of donors, NAD or NADP as acceptor"/>
    <property type="evidence" value="ECO:0007669"/>
    <property type="project" value="InterPro"/>
</dbReference>
<gene>
    <name evidence="11" type="ORF">IMF26_09820</name>
</gene>
<dbReference type="Pfam" id="PF00390">
    <property type="entry name" value="malic"/>
    <property type="match status" value="1"/>
</dbReference>
<evidence type="ECO:0000256" key="3">
    <source>
        <dbReference type="ARBA" id="ARBA00022723"/>
    </source>
</evidence>
<dbReference type="GO" id="GO:0046872">
    <property type="term" value="F:metal ion binding"/>
    <property type="evidence" value="ECO:0007669"/>
    <property type="project" value="UniProtKB-KW"/>
</dbReference>
<organism evidence="11">
    <name type="scientific">Candidatus Fermentithermobacillus carboniphilus</name>
    <dbReference type="NCBI Taxonomy" id="3085328"/>
    <lineage>
        <taxon>Bacteria</taxon>
        <taxon>Bacillati</taxon>
        <taxon>Bacillota</taxon>
        <taxon>Candidatus Fermentithermobacillia</taxon>
        <taxon>Candidatus Fermentithermobacillales</taxon>
        <taxon>Candidatus Fermentithermobacillaceae</taxon>
        <taxon>Candidatus Fermentithermobacillus</taxon>
    </lineage>
</organism>
<evidence type="ECO:0000256" key="6">
    <source>
        <dbReference type="PIRSR" id="PIRSR000106-2"/>
    </source>
</evidence>
<comment type="cofactor">
    <cofactor evidence="7">
        <name>Mg(2+)</name>
        <dbReference type="ChEBI" id="CHEBI:18420"/>
    </cofactor>
    <cofactor evidence="7">
        <name>Mn(2+)</name>
        <dbReference type="ChEBI" id="CHEBI:29035"/>
    </cofactor>
    <text evidence="7">Divalent metal cations. Prefers magnesium or manganese.</text>
</comment>
<keyword evidence="4" id="KW-0560">Oxidoreductase</keyword>
<dbReference type="SMART" id="SM01274">
    <property type="entry name" value="malic"/>
    <property type="match status" value="1"/>
</dbReference>
<dbReference type="InterPro" id="IPR051674">
    <property type="entry name" value="Malate_Decarboxylase"/>
</dbReference>
<feature type="binding site" evidence="6">
    <location>
        <position position="316"/>
    </location>
    <ligand>
        <name>(S)-malate</name>
        <dbReference type="ChEBI" id="CHEBI:15589"/>
    </ligand>
</feature>
<dbReference type="FunFam" id="3.40.50.720:FF:000095">
    <property type="entry name" value="NADP-dependent malic enzyme"/>
    <property type="match status" value="1"/>
</dbReference>
<protein>
    <submittedName>
        <fullName evidence="11">NAD-dependent malic enzyme</fullName>
    </submittedName>
</protein>
<evidence type="ECO:0000259" key="10">
    <source>
        <dbReference type="SMART" id="SM01274"/>
    </source>
</evidence>
<accession>A0AAT9LB29</accession>
<dbReference type="InterPro" id="IPR012301">
    <property type="entry name" value="Malic_N_dom"/>
</dbReference>
<evidence type="ECO:0000256" key="1">
    <source>
        <dbReference type="ARBA" id="ARBA00001936"/>
    </source>
</evidence>
<dbReference type="InterPro" id="IPR015884">
    <property type="entry name" value="Malic_enzyme_CS"/>
</dbReference>
<keyword evidence="3 7" id="KW-0479">Metal-binding</keyword>
<feature type="binding site" evidence="7">
    <location>
        <position position="134"/>
    </location>
    <ligand>
        <name>a divalent metal cation</name>
        <dbReference type="ChEBI" id="CHEBI:60240"/>
    </ligand>
</feature>
<dbReference type="InterPro" id="IPR045213">
    <property type="entry name" value="Malic_NAD-bd_bact_type"/>
</dbReference>
<dbReference type="GO" id="GO:0004470">
    <property type="term" value="F:malic enzyme activity"/>
    <property type="evidence" value="ECO:0007669"/>
    <property type="project" value="InterPro"/>
</dbReference>
<feature type="active site" description="Proton acceptor" evidence="5">
    <location>
        <position position="91"/>
    </location>
</feature>
<dbReference type="AlphaFoldDB" id="A0AAT9LB29"/>
<sequence>MSLKDEALELHRKNRGKIEVNSKVPLRDRKDLSLAYTPGVAEACLEIARDQALAYEYTCKGNLIAVLSDGTAVLGLGDIGPAAALPVMEGKSLLFKKFAGVDAIPLCVNTKSVDDIVQIVKWLEPTLGGVNLEDISAPRCFEIERRLKGEVGIPVFHDDQHGTAVVALAALINALKVVRKSLDSIRVVVNGAGAAGLATANLLLDSGVRDVVVCDRHGAIYPERTEGLNEFKLETARRGNIRGVKGSLADALKGADVFIGVSAPKTVTQEMVRSMASDAIVIAMANPVPEIFPDEAKAAGAAVVGTGRSDFPNQVNNVLAFPGILRGALDTRAKVINEAMKVAAAKAIAGLITDEELGPDYVIPDPFDKRVAPTVAREVARAAMDTGVAGIKVDPDEVYTKTQEMAK</sequence>
<feature type="domain" description="Malic enzyme NAD-binding" evidence="9">
    <location>
        <begin position="160"/>
        <end position="384"/>
    </location>
</feature>
<dbReference type="SUPFAM" id="SSF51735">
    <property type="entry name" value="NAD(P)-binding Rossmann-fold domains"/>
    <property type="match status" value="1"/>
</dbReference>
<dbReference type="KEGG" id="fcz:IMF26_09820"/>
<feature type="binding site" evidence="7">
    <location>
        <position position="133"/>
    </location>
    <ligand>
        <name>a divalent metal cation</name>
        <dbReference type="ChEBI" id="CHEBI:60240"/>
    </ligand>
</feature>
<feature type="active site" description="Proton donor" evidence="5">
    <location>
        <position position="36"/>
    </location>
</feature>
<evidence type="ECO:0000256" key="2">
    <source>
        <dbReference type="ARBA" id="ARBA00008785"/>
    </source>
</evidence>
<reference evidence="11" key="2">
    <citation type="journal article" date="2023" name="Biology">
        <title>Prokaryotic Life Associated with Coal-Fire Gas Vents Revealed by Metagenomics.</title>
        <authorList>
            <person name="Kadnikov V.V."/>
            <person name="Mardanov A.V."/>
            <person name="Beletsky A.V."/>
            <person name="Karnachuk O.V."/>
            <person name="Ravin N.V."/>
        </authorList>
    </citation>
    <scope>NUCLEOTIDE SEQUENCE</scope>
    <source>
        <strain evidence="11">Bu02</strain>
    </source>
</reference>
<reference evidence="11" key="1">
    <citation type="submission" date="2020-10" db="EMBL/GenBank/DDBJ databases">
        <authorList>
            <person name="Kadnikov V."/>
            <person name="Beletsky A.V."/>
            <person name="Mardanov A.V."/>
            <person name="Karnachuk O.V."/>
            <person name="Ravin N.V."/>
        </authorList>
    </citation>
    <scope>NUCLEOTIDE SEQUENCE</scope>
    <source>
        <strain evidence="11">Bu02</strain>
    </source>
</reference>
<dbReference type="SMART" id="SM00919">
    <property type="entry name" value="Malic_M"/>
    <property type="match status" value="1"/>
</dbReference>
<dbReference type="GO" id="GO:0051287">
    <property type="term" value="F:NAD binding"/>
    <property type="evidence" value="ECO:0007669"/>
    <property type="project" value="InterPro"/>
</dbReference>
<dbReference type="CDD" id="cd05311">
    <property type="entry name" value="NAD_bind_2_malic_enz"/>
    <property type="match status" value="1"/>
</dbReference>
<dbReference type="Gene3D" id="3.40.50.720">
    <property type="entry name" value="NAD(P)-binding Rossmann-like Domain"/>
    <property type="match status" value="1"/>
</dbReference>
<comment type="cofactor">
    <cofactor evidence="1">
        <name>Mn(2+)</name>
        <dbReference type="ChEBI" id="CHEBI:29035"/>
    </cofactor>
</comment>
<evidence type="ECO:0000256" key="4">
    <source>
        <dbReference type="ARBA" id="ARBA00023002"/>
    </source>
</evidence>
<evidence type="ECO:0000259" key="9">
    <source>
        <dbReference type="SMART" id="SM00919"/>
    </source>
</evidence>
<dbReference type="EMBL" id="CP062796">
    <property type="protein sequence ID" value="QUL98307.1"/>
    <property type="molecule type" value="Genomic_DNA"/>
</dbReference>
<evidence type="ECO:0000256" key="8">
    <source>
        <dbReference type="RuleBase" id="RU003427"/>
    </source>
</evidence>
<proteinExistence type="inferred from homology"/>
<dbReference type="PRINTS" id="PR00072">
    <property type="entry name" value="MALOXRDTASE"/>
</dbReference>
<dbReference type="InterPro" id="IPR036291">
    <property type="entry name" value="NAD(P)-bd_dom_sf"/>
</dbReference>
<dbReference type="PANTHER" id="PTHR43237:SF4">
    <property type="entry name" value="NADP-DEPENDENT MALIC ENZYME"/>
    <property type="match status" value="1"/>
</dbReference>
<dbReference type="InterPro" id="IPR001891">
    <property type="entry name" value="Malic_OxRdtase"/>
</dbReference>
<dbReference type="Pfam" id="PF03949">
    <property type="entry name" value="Malic_M"/>
    <property type="match status" value="1"/>
</dbReference>
<comment type="similarity">
    <text evidence="2 8">Belongs to the malic enzymes family.</text>
</comment>
<name>A0AAT9LB29_9FIRM</name>
<dbReference type="Gene3D" id="3.40.50.10380">
    <property type="entry name" value="Malic enzyme, N-terminal domain"/>
    <property type="match status" value="1"/>
</dbReference>
<feature type="domain" description="Malic enzyme N-terminal" evidence="10">
    <location>
        <begin position="15"/>
        <end position="148"/>
    </location>
</feature>
<dbReference type="InterPro" id="IPR046346">
    <property type="entry name" value="Aminoacid_DH-like_N_sf"/>
</dbReference>
<evidence type="ECO:0000256" key="7">
    <source>
        <dbReference type="PIRSR" id="PIRSR000106-3"/>
    </source>
</evidence>
<dbReference type="InterPro" id="IPR012302">
    <property type="entry name" value="Malic_NAD-bd"/>
</dbReference>
<dbReference type="InterPro" id="IPR037062">
    <property type="entry name" value="Malic_N_dom_sf"/>
</dbReference>
<dbReference type="FunFam" id="3.40.50.10380:FF:000003">
    <property type="entry name" value="NADP-dependent malic enzyme"/>
    <property type="match status" value="1"/>
</dbReference>
<evidence type="ECO:0000256" key="5">
    <source>
        <dbReference type="PIRSR" id="PIRSR000106-1"/>
    </source>
</evidence>
<dbReference type="PROSITE" id="PS00331">
    <property type="entry name" value="MALIC_ENZYMES"/>
    <property type="match status" value="1"/>
</dbReference>
<evidence type="ECO:0000313" key="11">
    <source>
        <dbReference type="EMBL" id="QUL98307.1"/>
    </source>
</evidence>
<dbReference type="SUPFAM" id="SSF53223">
    <property type="entry name" value="Aminoacid dehydrogenase-like, N-terminal domain"/>
    <property type="match status" value="1"/>
</dbReference>
<feature type="binding site" evidence="7">
    <location>
        <position position="159"/>
    </location>
    <ligand>
        <name>a divalent metal cation</name>
        <dbReference type="ChEBI" id="CHEBI:60240"/>
    </ligand>
</feature>
<dbReference type="PIRSF" id="PIRSF000106">
    <property type="entry name" value="ME"/>
    <property type="match status" value="1"/>
</dbReference>